<protein>
    <submittedName>
        <fullName evidence="2">Unannotated protein</fullName>
    </submittedName>
</protein>
<dbReference type="Pfam" id="PF00929">
    <property type="entry name" value="RNase_T"/>
    <property type="match status" value="1"/>
</dbReference>
<proteinExistence type="predicted"/>
<dbReference type="InterPro" id="IPR012337">
    <property type="entry name" value="RNaseH-like_sf"/>
</dbReference>
<reference evidence="2" key="1">
    <citation type="submission" date="2020-05" db="EMBL/GenBank/DDBJ databases">
        <authorList>
            <person name="Chiriac C."/>
            <person name="Salcher M."/>
            <person name="Ghai R."/>
            <person name="Kavagutti S V."/>
        </authorList>
    </citation>
    <scope>NUCLEOTIDE SEQUENCE</scope>
</reference>
<dbReference type="AlphaFoldDB" id="A0A6J6LQ22"/>
<dbReference type="InterPro" id="IPR006054">
    <property type="entry name" value="DnaQ"/>
</dbReference>
<dbReference type="EMBL" id="CAEZWZ010000002">
    <property type="protein sequence ID" value="CAB4662545.1"/>
    <property type="molecule type" value="Genomic_DNA"/>
</dbReference>
<dbReference type="GO" id="GO:0003887">
    <property type="term" value="F:DNA-directed DNA polymerase activity"/>
    <property type="evidence" value="ECO:0007669"/>
    <property type="project" value="InterPro"/>
</dbReference>
<evidence type="ECO:0000313" key="2">
    <source>
        <dbReference type="EMBL" id="CAB4662545.1"/>
    </source>
</evidence>
<dbReference type="Gene3D" id="3.30.420.10">
    <property type="entry name" value="Ribonuclease H-like superfamily/Ribonuclease H"/>
    <property type="match status" value="1"/>
</dbReference>
<dbReference type="CDD" id="cd06127">
    <property type="entry name" value="DEDDh"/>
    <property type="match status" value="1"/>
</dbReference>
<evidence type="ECO:0000259" key="1">
    <source>
        <dbReference type="SMART" id="SM00479"/>
    </source>
</evidence>
<dbReference type="GO" id="GO:0045004">
    <property type="term" value="P:DNA replication proofreading"/>
    <property type="evidence" value="ECO:0007669"/>
    <property type="project" value="TreeGrafter"/>
</dbReference>
<organism evidence="2">
    <name type="scientific">freshwater metagenome</name>
    <dbReference type="NCBI Taxonomy" id="449393"/>
    <lineage>
        <taxon>unclassified sequences</taxon>
        <taxon>metagenomes</taxon>
        <taxon>ecological metagenomes</taxon>
    </lineage>
</organism>
<dbReference type="GO" id="GO:0005829">
    <property type="term" value="C:cytosol"/>
    <property type="evidence" value="ECO:0007669"/>
    <property type="project" value="TreeGrafter"/>
</dbReference>
<dbReference type="NCBIfam" id="TIGR00573">
    <property type="entry name" value="dnaq"/>
    <property type="match status" value="1"/>
</dbReference>
<dbReference type="GO" id="GO:0008408">
    <property type="term" value="F:3'-5' exonuclease activity"/>
    <property type="evidence" value="ECO:0007669"/>
    <property type="project" value="TreeGrafter"/>
</dbReference>
<name>A0A6J6LQ22_9ZZZZ</name>
<dbReference type="EMBL" id="CAFBRW010000110">
    <property type="protein sequence ID" value="CAB5120653.1"/>
    <property type="molecule type" value="Genomic_DNA"/>
</dbReference>
<dbReference type="PANTHER" id="PTHR30231:SF41">
    <property type="entry name" value="DNA POLYMERASE III SUBUNIT EPSILON"/>
    <property type="match status" value="1"/>
</dbReference>
<dbReference type="InterPro" id="IPR036397">
    <property type="entry name" value="RNaseH_sf"/>
</dbReference>
<sequence>MNVSRNTVDDMNQYLHQTTFVVLDIETTGASPKVGAGITEIGAVKVRGGEVIGIFESFINPGESIPTYITALTGITDEMVLGAPPIEMVLPSLLEFLGHEDETVVVAHNAPFDLGFLKAAAQTHEYSWPKYQVLDTVKLARHLLTRDEVYDCKLSTLAQFFETPIQPTHRALDDAHSTVAVLHGLFERLGSFEVDTVEKLFNFLSDKRKKLREKIPKEF</sequence>
<dbReference type="SUPFAM" id="SSF53098">
    <property type="entry name" value="Ribonuclease H-like"/>
    <property type="match status" value="1"/>
</dbReference>
<evidence type="ECO:0000313" key="3">
    <source>
        <dbReference type="EMBL" id="CAB5120653.1"/>
    </source>
</evidence>
<dbReference type="PANTHER" id="PTHR30231">
    <property type="entry name" value="DNA POLYMERASE III SUBUNIT EPSILON"/>
    <property type="match status" value="1"/>
</dbReference>
<dbReference type="GO" id="GO:0003677">
    <property type="term" value="F:DNA binding"/>
    <property type="evidence" value="ECO:0007669"/>
    <property type="project" value="InterPro"/>
</dbReference>
<dbReference type="SMART" id="SM00479">
    <property type="entry name" value="EXOIII"/>
    <property type="match status" value="1"/>
</dbReference>
<dbReference type="FunFam" id="3.30.420.10:FF:000045">
    <property type="entry name" value="3'-5' exonuclease DinG"/>
    <property type="match status" value="1"/>
</dbReference>
<accession>A0A6J6LQ22</accession>
<dbReference type="InterPro" id="IPR013520">
    <property type="entry name" value="Ribonucl_H"/>
</dbReference>
<feature type="domain" description="Exonuclease" evidence="1">
    <location>
        <begin position="19"/>
        <end position="191"/>
    </location>
</feature>
<gene>
    <name evidence="2" type="ORF">UFOPK2329_00038</name>
    <name evidence="3" type="ORF">UFOPK4424_00610</name>
</gene>